<reference evidence="17" key="1">
    <citation type="journal article" date="2008" name="Nature">
        <title>The amphioxus genome and the evolution of the chordate karyotype.</title>
        <authorList>
            <consortium name="US DOE Joint Genome Institute (JGI-PGF)"/>
            <person name="Putnam N.H."/>
            <person name="Butts T."/>
            <person name="Ferrier D.E.K."/>
            <person name="Furlong R.F."/>
            <person name="Hellsten U."/>
            <person name="Kawashima T."/>
            <person name="Robinson-Rechavi M."/>
            <person name="Shoguchi E."/>
            <person name="Terry A."/>
            <person name="Yu J.-K."/>
            <person name="Benito-Gutierrez E.L."/>
            <person name="Dubchak I."/>
            <person name="Garcia-Fernandez J."/>
            <person name="Gibson-Brown J.J."/>
            <person name="Grigoriev I.V."/>
            <person name="Horton A.C."/>
            <person name="de Jong P.J."/>
            <person name="Jurka J."/>
            <person name="Kapitonov V.V."/>
            <person name="Kohara Y."/>
            <person name="Kuroki Y."/>
            <person name="Lindquist E."/>
            <person name="Lucas S."/>
            <person name="Osoegawa K."/>
            <person name="Pennacchio L.A."/>
            <person name="Salamov A.A."/>
            <person name="Satou Y."/>
            <person name="Sauka-Spengler T."/>
            <person name="Schmutz J."/>
            <person name="Shin-I T."/>
            <person name="Toyoda A."/>
            <person name="Bronner-Fraser M."/>
            <person name="Fujiyama A."/>
            <person name="Holland L.Z."/>
            <person name="Holland P.W.H."/>
            <person name="Satoh N."/>
            <person name="Rokhsar D.S."/>
        </authorList>
    </citation>
    <scope>NUCLEOTIDE SEQUENCE [LARGE SCALE GENOMIC DNA]</scope>
    <source>
        <strain evidence="17">S238N-H82</strain>
        <tissue evidence="17">Testes</tissue>
    </source>
</reference>
<keyword evidence="13" id="KW-1133">Transmembrane helix</keyword>
<evidence type="ECO:0000256" key="13">
    <source>
        <dbReference type="SAM" id="Phobius"/>
    </source>
</evidence>
<dbReference type="Gene3D" id="3.10.100.10">
    <property type="entry name" value="Mannose-Binding Protein A, subunit A"/>
    <property type="match status" value="2"/>
</dbReference>
<dbReference type="PROSITE" id="PS50041">
    <property type="entry name" value="C_TYPE_LECTIN_2"/>
    <property type="match status" value="2"/>
</dbReference>
<dbReference type="CDD" id="cd00037">
    <property type="entry name" value="CLECT"/>
    <property type="match status" value="2"/>
</dbReference>
<dbReference type="PROSITE" id="PS01187">
    <property type="entry name" value="EGF_CA"/>
    <property type="match status" value="3"/>
</dbReference>
<dbReference type="FunFam" id="3.10.100.10:FF:000094">
    <property type="entry name" value="Uncharacterized protein"/>
    <property type="match status" value="1"/>
</dbReference>
<feature type="disulfide bond" evidence="10">
    <location>
        <begin position="309"/>
        <end position="318"/>
    </location>
</feature>
<dbReference type="PROSITE" id="PS50070">
    <property type="entry name" value="KRINGLE_2"/>
    <property type="match status" value="1"/>
</dbReference>
<keyword evidence="5" id="KW-0732">Signal</keyword>
<evidence type="ECO:0000259" key="14">
    <source>
        <dbReference type="PROSITE" id="PS50026"/>
    </source>
</evidence>
<dbReference type="Pfam" id="PF25561">
    <property type="entry name" value="QRICH1"/>
    <property type="match status" value="1"/>
</dbReference>
<feature type="disulfide bond" evidence="10">
    <location>
        <begin position="475"/>
        <end position="485"/>
    </location>
</feature>
<evidence type="ECO:0000256" key="11">
    <source>
        <dbReference type="PROSITE-ProRule" id="PRU00121"/>
    </source>
</evidence>
<feature type="compositionally biased region" description="Polar residues" evidence="12">
    <location>
        <begin position="932"/>
        <end position="947"/>
    </location>
</feature>
<dbReference type="PANTHER" id="PTHR21446:SF13">
    <property type="entry name" value="DUF3504 DOMAIN-CONTAINING PROTEIN"/>
    <property type="match status" value="1"/>
</dbReference>
<dbReference type="InterPro" id="IPR000742">
    <property type="entry name" value="EGF"/>
</dbReference>
<dbReference type="PROSITE" id="PS00022">
    <property type="entry name" value="EGF_1"/>
    <property type="match status" value="5"/>
</dbReference>
<keyword evidence="1" id="KW-1017">Isopeptide bond</keyword>
<dbReference type="PROSITE" id="PS00010">
    <property type="entry name" value="ASX_HYDROXYL"/>
    <property type="match status" value="5"/>
</dbReference>
<feature type="compositionally biased region" description="Low complexity" evidence="12">
    <location>
        <begin position="1078"/>
        <end position="1092"/>
    </location>
</feature>
<feature type="disulfide bond" evidence="10">
    <location>
        <begin position="348"/>
        <end position="357"/>
    </location>
</feature>
<dbReference type="InterPro" id="IPR018056">
    <property type="entry name" value="Kringle_CS"/>
</dbReference>
<evidence type="ECO:0000256" key="4">
    <source>
        <dbReference type="ARBA" id="ARBA00022572"/>
    </source>
</evidence>
<feature type="region of interest" description="Disordered" evidence="12">
    <location>
        <begin position="1051"/>
        <end position="1126"/>
    </location>
</feature>
<keyword evidence="8 10" id="KW-1015">Disulfide bond</keyword>
<feature type="domain" description="EGF-like" evidence="14">
    <location>
        <begin position="399"/>
        <end position="436"/>
    </location>
</feature>
<dbReference type="Pfam" id="PF07645">
    <property type="entry name" value="EGF_CA"/>
    <property type="match status" value="6"/>
</dbReference>
<dbReference type="eggNOG" id="KOG1217">
    <property type="taxonomic scope" value="Eukaryota"/>
</dbReference>
<evidence type="ECO:0000256" key="6">
    <source>
        <dbReference type="ARBA" id="ARBA00022737"/>
    </source>
</evidence>
<feature type="disulfide bond" evidence="10">
    <location>
        <begin position="387"/>
        <end position="396"/>
    </location>
</feature>
<feature type="domain" description="EGF-like" evidence="14">
    <location>
        <begin position="471"/>
        <end position="506"/>
    </location>
</feature>
<feature type="domain" description="C-type lectin" evidence="15">
    <location>
        <begin position="730"/>
        <end position="833"/>
    </location>
</feature>
<dbReference type="eggNOG" id="KOG4297">
    <property type="taxonomic scope" value="Eukaryota"/>
</dbReference>
<evidence type="ECO:0000256" key="9">
    <source>
        <dbReference type="ARBA" id="ARBA00023180"/>
    </source>
</evidence>
<evidence type="ECO:0000256" key="3">
    <source>
        <dbReference type="ARBA" id="ARBA00022553"/>
    </source>
</evidence>
<dbReference type="InterPro" id="IPR052787">
    <property type="entry name" value="MAVS"/>
</dbReference>
<dbReference type="InterPro" id="IPR018097">
    <property type="entry name" value="EGF_Ca-bd_CS"/>
</dbReference>
<dbReference type="PROSITE" id="PS50026">
    <property type="entry name" value="EGF_3"/>
    <property type="match status" value="5"/>
</dbReference>
<dbReference type="FunFam" id="2.10.25.10:FF:000005">
    <property type="entry name" value="Fibrillin 2"/>
    <property type="match status" value="1"/>
</dbReference>
<dbReference type="FunFam" id="2.10.25.10:FF:000279">
    <property type="entry name" value="Neurogenic locus notch 1"/>
    <property type="match status" value="2"/>
</dbReference>
<keyword evidence="3" id="KW-0597">Phosphoprotein</keyword>
<comment type="caution">
    <text evidence="10">Lacks conserved residue(s) required for the propagation of feature annotation.</text>
</comment>
<dbReference type="SMART" id="SM00034">
    <property type="entry name" value="CLECT"/>
    <property type="match status" value="2"/>
</dbReference>
<dbReference type="GO" id="GO:0005509">
    <property type="term" value="F:calcium ion binding"/>
    <property type="evidence" value="ECO:0007669"/>
    <property type="project" value="InterPro"/>
</dbReference>
<feature type="disulfide bond" evidence="11">
    <location>
        <begin position="653"/>
        <end position="692"/>
    </location>
</feature>
<dbReference type="EMBL" id="GG666451">
    <property type="protein sequence ID" value="EEN69968.1"/>
    <property type="molecule type" value="Genomic_DNA"/>
</dbReference>
<evidence type="ECO:0000313" key="17">
    <source>
        <dbReference type="EMBL" id="EEN69968.1"/>
    </source>
</evidence>
<feature type="disulfide bond" evidence="10">
    <location>
        <begin position="496"/>
        <end position="505"/>
    </location>
</feature>
<feature type="domain" description="Kringle" evidence="16">
    <location>
        <begin position="652"/>
        <end position="709"/>
    </location>
</feature>
<feature type="region of interest" description="Disordered" evidence="12">
    <location>
        <begin position="1"/>
        <end position="44"/>
    </location>
</feature>
<feature type="compositionally biased region" description="Basic and acidic residues" evidence="12">
    <location>
        <begin position="19"/>
        <end position="38"/>
    </location>
</feature>
<evidence type="ECO:0000256" key="10">
    <source>
        <dbReference type="PROSITE-ProRule" id="PRU00076"/>
    </source>
</evidence>
<feature type="compositionally biased region" description="Low complexity" evidence="12">
    <location>
        <begin position="968"/>
        <end position="977"/>
    </location>
</feature>
<keyword evidence="13" id="KW-0472">Membrane</keyword>
<dbReference type="SUPFAM" id="SSF56436">
    <property type="entry name" value="C-type lectin-like"/>
    <property type="match status" value="2"/>
</dbReference>
<dbReference type="InterPro" id="IPR057926">
    <property type="entry name" value="QRICH1_dom"/>
</dbReference>
<organism evidence="17">
    <name type="scientific">Branchiostoma floridae</name>
    <name type="common">Florida lancelet</name>
    <name type="synonym">Amphioxus</name>
    <dbReference type="NCBI Taxonomy" id="7739"/>
    <lineage>
        <taxon>Eukaryota</taxon>
        <taxon>Metazoa</taxon>
        <taxon>Chordata</taxon>
        <taxon>Cephalochordata</taxon>
        <taxon>Leptocardii</taxon>
        <taxon>Amphioxiformes</taxon>
        <taxon>Branchiostomatidae</taxon>
        <taxon>Branchiostoma</taxon>
    </lineage>
</organism>
<dbReference type="InterPro" id="IPR016187">
    <property type="entry name" value="CTDL_fold"/>
</dbReference>
<dbReference type="PROSITE" id="PS01186">
    <property type="entry name" value="EGF_2"/>
    <property type="match status" value="5"/>
</dbReference>
<feature type="domain" description="EGF-like" evidence="14">
    <location>
        <begin position="321"/>
        <end position="358"/>
    </location>
</feature>
<dbReference type="Gene3D" id="2.10.25.10">
    <property type="entry name" value="Laminin"/>
    <property type="match status" value="6"/>
</dbReference>
<dbReference type="InterPro" id="IPR021893">
    <property type="entry name" value="ZMYM2-like_C"/>
</dbReference>
<keyword evidence="2 10" id="KW-0245">EGF-like domain</keyword>
<protein>
    <submittedName>
        <fullName evidence="17">Uncharacterized protein</fullName>
    </submittedName>
</protein>
<feature type="domain" description="EGF-like" evidence="14">
    <location>
        <begin position="282"/>
        <end position="319"/>
    </location>
</feature>
<dbReference type="InterPro" id="IPR001304">
    <property type="entry name" value="C-type_lectin-like"/>
</dbReference>
<dbReference type="SUPFAM" id="SSF57184">
    <property type="entry name" value="Growth factor receptor domain"/>
    <property type="match status" value="2"/>
</dbReference>
<keyword evidence="7" id="KW-0832">Ubl conjugation</keyword>
<proteinExistence type="predicted"/>
<evidence type="ECO:0000256" key="5">
    <source>
        <dbReference type="ARBA" id="ARBA00022729"/>
    </source>
</evidence>
<evidence type="ECO:0000256" key="2">
    <source>
        <dbReference type="ARBA" id="ARBA00022536"/>
    </source>
</evidence>
<dbReference type="InterPro" id="IPR000001">
    <property type="entry name" value="Kringle"/>
</dbReference>
<dbReference type="SUPFAM" id="SSF57440">
    <property type="entry name" value="Kringle-like"/>
    <property type="match status" value="1"/>
</dbReference>
<evidence type="ECO:0000256" key="1">
    <source>
        <dbReference type="ARBA" id="ARBA00022499"/>
    </source>
</evidence>
<dbReference type="PROSITE" id="PS00021">
    <property type="entry name" value="KRINGLE_1"/>
    <property type="match status" value="1"/>
</dbReference>
<dbReference type="Pfam" id="PF00059">
    <property type="entry name" value="Lectin_C"/>
    <property type="match status" value="1"/>
</dbReference>
<evidence type="ECO:0000259" key="15">
    <source>
        <dbReference type="PROSITE" id="PS50041"/>
    </source>
</evidence>
<name>C3XPU7_BRAFL</name>
<keyword evidence="6" id="KW-0677">Repeat</keyword>
<dbReference type="CDD" id="cd00108">
    <property type="entry name" value="KR"/>
    <property type="match status" value="1"/>
</dbReference>
<dbReference type="PANTHER" id="PTHR21446">
    <property type="entry name" value="DUF3504 DOMAIN-CONTAINING PROTEIN"/>
    <property type="match status" value="1"/>
</dbReference>
<feature type="compositionally biased region" description="Polar residues" evidence="12">
    <location>
        <begin position="1"/>
        <end position="12"/>
    </location>
</feature>
<dbReference type="InterPro" id="IPR049883">
    <property type="entry name" value="NOTCH1_EGF-like"/>
</dbReference>
<feature type="transmembrane region" description="Helical" evidence="13">
    <location>
        <begin position="185"/>
        <end position="207"/>
    </location>
</feature>
<feature type="compositionally biased region" description="Low complexity" evidence="12">
    <location>
        <begin position="1004"/>
        <end position="1021"/>
    </location>
</feature>
<feature type="region of interest" description="Disordered" evidence="12">
    <location>
        <begin position="928"/>
        <end position="1021"/>
    </location>
</feature>
<evidence type="ECO:0000259" key="16">
    <source>
        <dbReference type="PROSITE" id="PS50070"/>
    </source>
</evidence>
<keyword evidence="4 11" id="KW-0420">Kringle</keyword>
<dbReference type="Pfam" id="PF00051">
    <property type="entry name" value="Kringle"/>
    <property type="match status" value="1"/>
</dbReference>
<dbReference type="SMART" id="SM00181">
    <property type="entry name" value="EGF"/>
    <property type="match status" value="6"/>
</dbReference>
<dbReference type="InParanoid" id="C3XPU7"/>
<dbReference type="PRINTS" id="PR00018">
    <property type="entry name" value="KRINGLE"/>
</dbReference>
<dbReference type="Gene3D" id="2.40.20.10">
    <property type="entry name" value="Plasminogen Kringle 4"/>
    <property type="match status" value="1"/>
</dbReference>
<feature type="disulfide bond" evidence="11">
    <location>
        <begin position="681"/>
        <end position="704"/>
    </location>
</feature>
<keyword evidence="13" id="KW-0812">Transmembrane</keyword>
<feature type="domain" description="EGF-like" evidence="14">
    <location>
        <begin position="360"/>
        <end position="397"/>
    </location>
</feature>
<keyword evidence="9" id="KW-0325">Glycoprotein</keyword>
<feature type="domain" description="C-type lectin" evidence="15">
    <location>
        <begin position="538"/>
        <end position="651"/>
    </location>
</feature>
<feature type="compositionally biased region" description="Acidic residues" evidence="12">
    <location>
        <begin position="1112"/>
        <end position="1123"/>
    </location>
</feature>
<evidence type="ECO:0000256" key="12">
    <source>
        <dbReference type="SAM" id="MobiDB-lite"/>
    </source>
</evidence>
<dbReference type="CDD" id="cd00054">
    <property type="entry name" value="EGF_CA"/>
    <property type="match status" value="6"/>
</dbReference>
<dbReference type="InterPro" id="IPR016186">
    <property type="entry name" value="C-type_lectin-like/link_sf"/>
</dbReference>
<dbReference type="SMART" id="SM00179">
    <property type="entry name" value="EGF_CA"/>
    <property type="match status" value="6"/>
</dbReference>
<dbReference type="SMART" id="SM00130">
    <property type="entry name" value="KR"/>
    <property type="match status" value="1"/>
</dbReference>
<dbReference type="InterPro" id="IPR013806">
    <property type="entry name" value="Kringle-like"/>
</dbReference>
<evidence type="ECO:0000256" key="7">
    <source>
        <dbReference type="ARBA" id="ARBA00022843"/>
    </source>
</evidence>
<feature type="disulfide bond" evidence="10">
    <location>
        <begin position="426"/>
        <end position="435"/>
    </location>
</feature>
<evidence type="ECO:0000256" key="8">
    <source>
        <dbReference type="ARBA" id="ARBA00023157"/>
    </source>
</evidence>
<dbReference type="InterPro" id="IPR001881">
    <property type="entry name" value="EGF-like_Ca-bd_dom"/>
</dbReference>
<gene>
    <name evidence="17" type="ORF">BRAFLDRAFT_67478</name>
</gene>
<sequence length="1488" mass="165761">MATTKTTPSSEGGHTVGETSHDVKEKVSASTTKEDFKIRSKAANRGKHAYDHTIIGKETGPPGIHPGKQPAVARHRYIHVGDHVVMCSEEYESGDAYGYREPNQVNKGYEEGCSHDYDKPEDVYRYKEPHEVKQACEEESCSHDNVKPEDVYRYKEPEEVSFAYWAKGRFVEMWSNWKSSGGFRLAMACGLLLVAAVVIAGILATYITPGLKMVLVSNLKQNGTLILEASTPWETTFYDENNPALDEFVVDINSTPTYLPYTNSSVITDALPITGTFLSTTDINECDGSPEPCQHGHCVNQDGGYNCTCSPGWTGKNCQQDINECDGSPKPCQHGRCVNKDGGYNCTCSPGWTGQNCQEDINECDANPKPCQHGRCVNKDGGYNCTCSPGWTGQNCQEDINECDANPKPCQHGRCVNKDGGYNCTCSPGWTGQNCQEDINECDGNPKPCQHGRCVNKDGGYNCTCSPGWTDVDECNSKICLHGRCVNKDGGYNCTCSPGWTGQNCQQSPKDDSCGTGYKLVAGALIRLSGGRKSHWAAMEACKKEGAMLAMPKTEELDLALRNLVKTEGGNNDHWIGLVEKERTCSWSWADGSRVDSYPYKGWYPGQPDRVRLFGCLLSLCGQYWSGPRASHDPMWDDSDQCWRKKSFICKTCQRWDSQTPHGHTMTSTNWPRLGLEQNYCRNPDGEPRVWCFTTDPSTRWEYCDVPVCAAQAVSATALQIGCQSGWREYNNHCYKHMTEKASWSTASSRCQQQGAILASIKDQAENSFVESLISNARDRRFVPSVWLGLTKESGQWKWTDGSRVDYTNWAKGEPSNSMLWSLFRGENCGSMYFKELQAFSILQHVKKEYRCGDCSFCIDYDLMVQVLRHHFNCTSAKYVNILSQGITQHHGHSYGDAVPNQPATAVSEAKIPDAHEREQTITIHHHPAAATQKSPSRPSSLNTANSLAGGDTSFPQPVMLSAEDHVASQVQQASSVGSRQTMIQESHGERQEPAVQTHRAVIPHHTQSPPSPSPVQRRLSVSTSALQWKAVSSPDPLKWGGGLYVKQEQSSELSGVMTSDHHMHNPHSQQRSYRVMSQESVSSQSSQSSVQPRLSVNSGGVGPHTAHPAEEEGTSDSLEEDTQQTMNSPAYIEDDEDDDVVDVPEVGSPAILQHPLYPQLVRHQPMVITTDVSAGSYHHVPNQRLSNPYPAKKTIQMNHWAMRTLCSWATEKAKQLQEQGAHGSFQALPKEWSSASPEELNYWLCQFVVETRRKDGQHFPPKTIYHIMQSISRYLTEECGRTDTHLLARHNATYRQLQDTLYAEMKRLEDLGLGSVNSGKHMKEGANLTFSDEEEAYFWNSKVFDLECDKGLITSVFYYNCKLLGLRSIQDHRSLHLKQFVFGLNADGTCQYMDIVHPTGRQRLIADPTNARCLVKLYHSYVGHLPVSSGPFYRRPLKDVKNISFSIQPVGVNQLSNYMCRLRQLAAKLQAQKHNMQAAGSTAIVSQ</sequence>
<accession>C3XPU7</accession>
<dbReference type="Pfam" id="PF12012">
    <property type="entry name" value="DUF3504"/>
    <property type="match status" value="1"/>
</dbReference>
<dbReference type="InterPro" id="IPR038178">
    <property type="entry name" value="Kringle_sf"/>
</dbReference>
<dbReference type="InterPro" id="IPR009030">
    <property type="entry name" value="Growth_fac_rcpt_cys_sf"/>
</dbReference>
<dbReference type="InterPro" id="IPR000152">
    <property type="entry name" value="EGF-type_Asp/Asn_hydroxyl_site"/>
</dbReference>